<dbReference type="EMBL" id="JAAECE010000002">
    <property type="protein sequence ID" value="KAF1804771.1"/>
    <property type="molecule type" value="Genomic_DNA"/>
</dbReference>
<evidence type="ECO:0000313" key="9">
    <source>
        <dbReference type="Proteomes" id="UP000469890"/>
    </source>
</evidence>
<dbReference type="GO" id="GO:0008270">
    <property type="term" value="F:zinc ion binding"/>
    <property type="evidence" value="ECO:0007669"/>
    <property type="project" value="UniProtKB-KW"/>
</dbReference>
<dbReference type="SMART" id="SM00355">
    <property type="entry name" value="ZnF_C2H2"/>
    <property type="match status" value="9"/>
</dbReference>
<dbReference type="InterPro" id="IPR003604">
    <property type="entry name" value="Matrin/U1-like-C_Znf_C2H2"/>
</dbReference>
<feature type="compositionally biased region" description="Basic residues" evidence="6">
    <location>
        <begin position="480"/>
        <end position="491"/>
    </location>
</feature>
<gene>
    <name evidence="8" type="ORF">FB192DRAFT_1051740</name>
</gene>
<feature type="region of interest" description="Disordered" evidence="6">
    <location>
        <begin position="470"/>
        <end position="497"/>
    </location>
</feature>
<evidence type="ECO:0000256" key="2">
    <source>
        <dbReference type="ARBA" id="ARBA00022737"/>
    </source>
</evidence>
<dbReference type="Proteomes" id="UP000469890">
    <property type="component" value="Unassembled WGS sequence"/>
</dbReference>
<keyword evidence="1" id="KW-0479">Metal-binding</keyword>
<dbReference type="GO" id="GO:0003676">
    <property type="term" value="F:nucleic acid binding"/>
    <property type="evidence" value="ECO:0007669"/>
    <property type="project" value="InterPro"/>
</dbReference>
<proteinExistence type="predicted"/>
<dbReference type="PROSITE" id="PS50157">
    <property type="entry name" value="ZINC_FINGER_C2H2_2"/>
    <property type="match status" value="3"/>
</dbReference>
<sequence length="497" mass="59133">MKQEIPLINSSIDDKSMLFVSKGCKDEHKLEHEHDAVFAEDKLQSSQTIRPNTSDLSKEPDQFLVKQENPEKREYQLDDVCNTRVKDYYYFCRLCKKKMPNLKVLLDHRRLHHRINGTSKPRIKHVELEPDIYDPNYYCNGCEKTLNSKVEYRTHLKTAHHMVLTPLPRESRRQRDSNRPDYNSGGFYCSLCSCPFQTQESFTYHCQHHHNIANPKLRGLPEEPVPYYKCQLCDATLTTRQKYRSHCYQEHEMRPIRREPLNKKLPNHCYICNRTYSETKVYIKHIYVIHNIDDEASNQPTDIQPDINDPNNYCRTCDKTLSSANSYRYHLLILHSIKDKYRKEKSALKPDVNDANHYCRTCDYTYSSKCAYRKHLRRVHQITVHRTMYDPNHFPDPCDPNYYCSVCQVHFMARWKFRDHCRRNHYMGLPPIERRFAKPDAVIDVSNPHFYCAKCDKTLQSRSSFGMHLKNIHNLDPPPKQKKRGPYRKTRNALLNK</sequence>
<comment type="caution">
    <text evidence="8">The sequence shown here is derived from an EMBL/GenBank/DDBJ whole genome shotgun (WGS) entry which is preliminary data.</text>
</comment>
<feature type="compositionally biased region" description="Polar residues" evidence="6">
    <location>
        <begin position="44"/>
        <end position="55"/>
    </location>
</feature>
<keyword evidence="3 5" id="KW-0863">Zinc-finger</keyword>
<dbReference type="SMART" id="SM00451">
    <property type="entry name" value="ZnF_U1"/>
    <property type="match status" value="5"/>
</dbReference>
<protein>
    <recommendedName>
        <fullName evidence="7">C2H2-type domain-containing protein</fullName>
    </recommendedName>
</protein>
<reference evidence="8 9" key="1">
    <citation type="submission" date="2019-09" db="EMBL/GenBank/DDBJ databases">
        <authorList>
            <consortium name="DOE Joint Genome Institute"/>
            <person name="Mondo S.J."/>
            <person name="Navarro-Mendoza M.I."/>
            <person name="Perez-Arques C."/>
            <person name="Panchal S."/>
            <person name="Nicolas F.E."/>
            <person name="Ganguly P."/>
            <person name="Pangilinan J."/>
            <person name="Grigoriev I."/>
            <person name="Heitman J."/>
            <person name="Sanya K."/>
            <person name="Garre V."/>
        </authorList>
    </citation>
    <scope>NUCLEOTIDE SEQUENCE [LARGE SCALE GENOMIC DNA]</scope>
    <source>
        <strain evidence="8 9">MU402</strain>
    </source>
</reference>
<keyword evidence="2" id="KW-0677">Repeat</keyword>
<keyword evidence="4" id="KW-0862">Zinc</keyword>
<dbReference type="Pfam" id="PF12874">
    <property type="entry name" value="zf-met"/>
    <property type="match status" value="3"/>
</dbReference>
<evidence type="ECO:0000256" key="5">
    <source>
        <dbReference type="PROSITE-ProRule" id="PRU00042"/>
    </source>
</evidence>
<evidence type="ECO:0000256" key="4">
    <source>
        <dbReference type="ARBA" id="ARBA00022833"/>
    </source>
</evidence>
<dbReference type="InterPro" id="IPR013087">
    <property type="entry name" value="Znf_C2H2_type"/>
</dbReference>
<dbReference type="AlphaFoldDB" id="A0A8H4BMJ6"/>
<feature type="domain" description="C2H2-type" evidence="7">
    <location>
        <begin position="137"/>
        <end position="166"/>
    </location>
</feature>
<evidence type="ECO:0000256" key="1">
    <source>
        <dbReference type="ARBA" id="ARBA00022723"/>
    </source>
</evidence>
<dbReference type="PANTHER" id="PTHR24379">
    <property type="entry name" value="KRAB AND ZINC FINGER DOMAIN-CONTAINING"/>
    <property type="match status" value="1"/>
</dbReference>
<evidence type="ECO:0000256" key="6">
    <source>
        <dbReference type="SAM" id="MobiDB-lite"/>
    </source>
</evidence>
<dbReference type="PANTHER" id="PTHR24379:SF121">
    <property type="entry name" value="C2H2-TYPE DOMAIN-CONTAINING PROTEIN"/>
    <property type="match status" value="1"/>
</dbReference>
<accession>A0A8H4BMJ6</accession>
<evidence type="ECO:0000256" key="3">
    <source>
        <dbReference type="ARBA" id="ARBA00022771"/>
    </source>
</evidence>
<feature type="domain" description="C2H2-type" evidence="7">
    <location>
        <begin position="450"/>
        <end position="478"/>
    </location>
</feature>
<dbReference type="PROSITE" id="PS00028">
    <property type="entry name" value="ZINC_FINGER_C2H2_1"/>
    <property type="match status" value="8"/>
</dbReference>
<evidence type="ECO:0000313" key="8">
    <source>
        <dbReference type="EMBL" id="KAF1804771.1"/>
    </source>
</evidence>
<feature type="domain" description="C2H2-type" evidence="7">
    <location>
        <begin position="187"/>
        <end position="215"/>
    </location>
</feature>
<evidence type="ECO:0000259" key="7">
    <source>
        <dbReference type="PROSITE" id="PS50157"/>
    </source>
</evidence>
<feature type="region of interest" description="Disordered" evidence="6">
    <location>
        <begin position="42"/>
        <end position="61"/>
    </location>
</feature>
<organism evidence="8 9">
    <name type="scientific">Mucor circinelloides f. lusitanicus</name>
    <name type="common">Mucor racemosus var. lusitanicus</name>
    <dbReference type="NCBI Taxonomy" id="29924"/>
    <lineage>
        <taxon>Eukaryota</taxon>
        <taxon>Fungi</taxon>
        <taxon>Fungi incertae sedis</taxon>
        <taxon>Mucoromycota</taxon>
        <taxon>Mucoromycotina</taxon>
        <taxon>Mucoromycetes</taxon>
        <taxon>Mucorales</taxon>
        <taxon>Mucorineae</taxon>
        <taxon>Mucoraceae</taxon>
        <taxon>Mucor</taxon>
    </lineage>
</organism>
<name>A0A8H4BMJ6_MUCCL</name>
<dbReference type="Gene3D" id="3.30.160.60">
    <property type="entry name" value="Classic Zinc Finger"/>
    <property type="match status" value="4"/>
</dbReference>